<reference evidence="3" key="1">
    <citation type="submission" date="2019-08" db="EMBL/GenBank/DDBJ databases">
        <authorList>
            <person name="Kucharzyk K."/>
            <person name="Murdoch R.W."/>
            <person name="Higgins S."/>
            <person name="Loffler F."/>
        </authorList>
    </citation>
    <scope>NUCLEOTIDE SEQUENCE</scope>
</reference>
<dbReference type="CDD" id="cd01310">
    <property type="entry name" value="TatD_DNAse"/>
    <property type="match status" value="1"/>
</dbReference>
<name>A0A645A8T6_9ZZZZ</name>
<dbReference type="PIRSF" id="PIRSF005902">
    <property type="entry name" value="DNase_TatD"/>
    <property type="match status" value="1"/>
</dbReference>
<dbReference type="SUPFAM" id="SSF51556">
    <property type="entry name" value="Metallo-dependent hydrolases"/>
    <property type="match status" value="1"/>
</dbReference>
<dbReference type="InterPro" id="IPR001130">
    <property type="entry name" value="TatD-like"/>
</dbReference>
<dbReference type="GO" id="GO:0016788">
    <property type="term" value="F:hydrolase activity, acting on ester bonds"/>
    <property type="evidence" value="ECO:0007669"/>
    <property type="project" value="InterPro"/>
</dbReference>
<evidence type="ECO:0000256" key="2">
    <source>
        <dbReference type="ARBA" id="ARBA00022801"/>
    </source>
</evidence>
<dbReference type="GO" id="GO:0005829">
    <property type="term" value="C:cytosol"/>
    <property type="evidence" value="ECO:0007669"/>
    <property type="project" value="TreeGrafter"/>
</dbReference>
<organism evidence="3">
    <name type="scientific">bioreactor metagenome</name>
    <dbReference type="NCBI Taxonomy" id="1076179"/>
    <lineage>
        <taxon>unclassified sequences</taxon>
        <taxon>metagenomes</taxon>
        <taxon>ecological metagenomes</taxon>
    </lineage>
</organism>
<dbReference type="GO" id="GO:0046872">
    <property type="term" value="F:metal ion binding"/>
    <property type="evidence" value="ECO:0007669"/>
    <property type="project" value="UniProtKB-KW"/>
</dbReference>
<keyword evidence="1" id="KW-0479">Metal-binding</keyword>
<proteinExistence type="predicted"/>
<accession>A0A645A8T6</accession>
<dbReference type="EMBL" id="VSSQ01012572">
    <property type="protein sequence ID" value="MPM49542.1"/>
    <property type="molecule type" value="Genomic_DNA"/>
</dbReference>
<dbReference type="Pfam" id="PF01026">
    <property type="entry name" value="TatD_DNase"/>
    <property type="match status" value="1"/>
</dbReference>
<dbReference type="PANTHER" id="PTHR46124:SF3">
    <property type="entry name" value="HYDROLASE"/>
    <property type="match status" value="1"/>
</dbReference>
<dbReference type="FunFam" id="3.20.20.140:FF:000005">
    <property type="entry name" value="TatD family hydrolase"/>
    <property type="match status" value="1"/>
</dbReference>
<evidence type="ECO:0000256" key="1">
    <source>
        <dbReference type="ARBA" id="ARBA00022723"/>
    </source>
</evidence>
<dbReference type="EC" id="3.1.-.-" evidence="3"/>
<dbReference type="InterPro" id="IPR018228">
    <property type="entry name" value="DNase_TatD-rel_CS"/>
</dbReference>
<gene>
    <name evidence="3" type="primary">yjjV_4</name>
    <name evidence="3" type="ORF">SDC9_96272</name>
</gene>
<dbReference type="AlphaFoldDB" id="A0A645A8T6"/>
<dbReference type="PANTHER" id="PTHR46124">
    <property type="entry name" value="D-AMINOACYL-TRNA DEACYLASE"/>
    <property type="match status" value="1"/>
</dbReference>
<comment type="caution">
    <text evidence="3">The sequence shown here is derived from an EMBL/GenBank/DDBJ whole genome shotgun (WGS) entry which is preliminary data.</text>
</comment>
<dbReference type="InterPro" id="IPR015991">
    <property type="entry name" value="TatD/YcfH-like"/>
</dbReference>
<sequence length="264" mass="29395">MEFFDTHCHLNHPDFSDDVEVVLENARLAGVGKIIVPGWDATSSQKAVQLAEAYPQIYAAVGIHPTEWDHFSENDINKINALSTHPRVVAIGEIGLDYYHTPLDKPAQKGLLRSMLNIADSAQKPVILHSRESMDDILVLINEWILANPHREFLPGVFHAFEGDLKRANECINLGFMLGVGGPLTYKNAQLKKEVFSSIPVEKILLETDAPYLAPVPQRGKRNEPAFLKYVAPSLAGLCTTSENELIGQILKNSNKMFLEDRTN</sequence>
<keyword evidence="2 3" id="KW-0378">Hydrolase</keyword>
<dbReference type="Gene3D" id="3.20.20.140">
    <property type="entry name" value="Metal-dependent hydrolases"/>
    <property type="match status" value="1"/>
</dbReference>
<dbReference type="InterPro" id="IPR032466">
    <property type="entry name" value="Metal_Hydrolase"/>
</dbReference>
<dbReference type="PROSITE" id="PS01137">
    <property type="entry name" value="TATD_1"/>
    <property type="match status" value="1"/>
</dbReference>
<dbReference type="NCBIfam" id="TIGR00010">
    <property type="entry name" value="YchF/TatD family DNA exonuclease"/>
    <property type="match status" value="1"/>
</dbReference>
<protein>
    <submittedName>
        <fullName evidence="3">Putative metal-dependent hydrolase YjjV</fullName>
        <ecNumber evidence="3">3.1.-.-</ecNumber>
    </submittedName>
</protein>
<dbReference type="GO" id="GO:0004536">
    <property type="term" value="F:DNA nuclease activity"/>
    <property type="evidence" value="ECO:0007669"/>
    <property type="project" value="InterPro"/>
</dbReference>
<evidence type="ECO:0000313" key="3">
    <source>
        <dbReference type="EMBL" id="MPM49542.1"/>
    </source>
</evidence>